<dbReference type="Proteomes" id="UP000284021">
    <property type="component" value="Unassembled WGS sequence"/>
</dbReference>
<feature type="domain" description="SCP2" evidence="2">
    <location>
        <begin position="41"/>
        <end position="131"/>
    </location>
</feature>
<comment type="function">
    <text evidence="1">Required for O(2)-independent ubiquinone (coenzyme Q) biosynthesis. Likely functions as an accessory factor.</text>
</comment>
<protein>
    <recommendedName>
        <fullName evidence="1">Ubiquinone biosynthesis accessory factor UbiT</fullName>
    </recommendedName>
</protein>
<dbReference type="InterPro" id="IPR003033">
    <property type="entry name" value="SCP2_sterol-bd_dom"/>
</dbReference>
<gene>
    <name evidence="1" type="primary">ubiT</name>
    <name evidence="3" type="ORF">D3879_23935</name>
</gene>
<keyword evidence="4" id="KW-1185">Reference proteome</keyword>
<dbReference type="RefSeq" id="WP_119956699.1">
    <property type="nucleotide sequence ID" value="NZ_QYUR01000008.1"/>
</dbReference>
<proteinExistence type="inferred from homology"/>
<dbReference type="PIRSF" id="PIRSF025550">
    <property type="entry name" value="UCP025550_lpd_carrier"/>
    <property type="match status" value="1"/>
</dbReference>
<keyword evidence="1" id="KW-0831">Ubiquinone biosynthesis</keyword>
<dbReference type="SUPFAM" id="SSF55718">
    <property type="entry name" value="SCP-like"/>
    <property type="match status" value="1"/>
</dbReference>
<dbReference type="EMBL" id="QYUR01000008">
    <property type="protein sequence ID" value="RJG08900.1"/>
    <property type="molecule type" value="Genomic_DNA"/>
</dbReference>
<dbReference type="AlphaFoldDB" id="A0A418X8V1"/>
<reference evidence="3 4" key="1">
    <citation type="submission" date="2018-09" db="EMBL/GenBank/DDBJ databases">
        <authorList>
            <person name="Zhu H."/>
        </authorList>
    </citation>
    <scope>NUCLEOTIDE SEQUENCE [LARGE SCALE GENOMIC DNA]</scope>
    <source>
        <strain evidence="3 4">K1S02-6</strain>
    </source>
</reference>
<accession>A0A418X8V1</accession>
<comment type="pathway">
    <text evidence="1">Cofactor biosynthesis; ubiquinone biosynthesis.</text>
</comment>
<dbReference type="HAMAP" id="MF_02231">
    <property type="entry name" value="UbiT"/>
    <property type="match status" value="1"/>
</dbReference>
<comment type="caution">
    <text evidence="3">The sequence shown here is derived from an EMBL/GenBank/DDBJ whole genome shotgun (WGS) entry which is preliminary data.</text>
</comment>
<dbReference type="GO" id="GO:0006744">
    <property type="term" value="P:ubiquinone biosynthetic process"/>
    <property type="evidence" value="ECO:0007669"/>
    <property type="project" value="UniProtKB-UniRule"/>
</dbReference>
<name>A0A418X8V1_9PSED</name>
<dbReference type="Pfam" id="PF02036">
    <property type="entry name" value="SCP2"/>
    <property type="match status" value="1"/>
</dbReference>
<sequence length="169" mass="19225">MLTLSQLALRSADPLLSLSRHVPFILQRWVLEAAVARLFAEPLQGGAFDLLQGRWLRLEVSDLRLAWCITRDRQGLRMATRAPVDVCIRGNWREFVLLASRQEDPDTLFFRRRLVIEGDTELGLAMKNLIDSLDPDHLPPRLWRSLCRVGEVLREDLAQRRSTAAGSAG</sequence>
<comment type="similarity">
    <text evidence="1">Belongs to the UbiT family.</text>
</comment>
<organism evidence="3 4">
    <name type="scientific">Pseudomonas cavernicola</name>
    <dbReference type="NCBI Taxonomy" id="2320866"/>
    <lineage>
        <taxon>Bacteria</taxon>
        <taxon>Pseudomonadati</taxon>
        <taxon>Pseudomonadota</taxon>
        <taxon>Gammaproteobacteria</taxon>
        <taxon>Pseudomonadales</taxon>
        <taxon>Pseudomonadaceae</taxon>
        <taxon>Pseudomonas</taxon>
    </lineage>
</organism>
<evidence type="ECO:0000256" key="1">
    <source>
        <dbReference type="HAMAP-Rule" id="MF_02231"/>
    </source>
</evidence>
<dbReference type="OrthoDB" id="5292463at2"/>
<evidence type="ECO:0000313" key="3">
    <source>
        <dbReference type="EMBL" id="RJG08900.1"/>
    </source>
</evidence>
<evidence type="ECO:0000259" key="2">
    <source>
        <dbReference type="Pfam" id="PF02036"/>
    </source>
</evidence>
<evidence type="ECO:0000313" key="4">
    <source>
        <dbReference type="Proteomes" id="UP000284021"/>
    </source>
</evidence>
<dbReference type="InterPro" id="IPR016830">
    <property type="entry name" value="UbiT"/>
</dbReference>
<dbReference type="InterPro" id="IPR036527">
    <property type="entry name" value="SCP2_sterol-bd_dom_sf"/>
</dbReference>
<dbReference type="UniPathway" id="UPA00232"/>